<feature type="compositionally biased region" description="Low complexity" evidence="1">
    <location>
        <begin position="354"/>
        <end position="373"/>
    </location>
</feature>
<proteinExistence type="predicted"/>
<feature type="region of interest" description="Disordered" evidence="1">
    <location>
        <begin position="124"/>
        <end position="150"/>
    </location>
</feature>
<feature type="compositionally biased region" description="Polar residues" evidence="1">
    <location>
        <begin position="1"/>
        <end position="12"/>
    </location>
</feature>
<dbReference type="OrthoDB" id="3784117at2759"/>
<name>A0A6A6PNN2_9PEZI</name>
<feature type="region of interest" description="Disordered" evidence="1">
    <location>
        <begin position="233"/>
        <end position="391"/>
    </location>
</feature>
<feature type="region of interest" description="Disordered" evidence="1">
    <location>
        <begin position="1"/>
        <end position="75"/>
    </location>
</feature>
<dbReference type="RefSeq" id="XP_033587976.1">
    <property type="nucleotide sequence ID" value="XM_033737456.1"/>
</dbReference>
<sequence length="423" mass="45307">MEPSSLPGTTPSVGELSADFAKQKRPKSPPLAFEKTSNDSLAPLTASQSSPPEGDADPLSSVMGRFSPPRAGSEHEWQVVVDQQAAAIQLLHDAFAAERQCWSLEKDRLYQRIAKLERLLRAGDGYSPARSPSLSPLNLSNITSPQSRASTNLCRLPSIAEDEDPPPLSQRRQNAPQSIDISSANAAPGESSPSVSFQENIPITVEEIPRSPNSDPPLSPPAFINRVAAGHTPLRAPRPLTPPPLNSLTFDGIEDTPTRNNTHANTGLTKTSSEEEEKELKGPLNMPELPNKPNETNFTLEALSKRLEQIERNPEEGRPMVFQAPSPGVASPTAERERGSEAPLAPVSTCIRDSSVSELSSNALSSAALSPPSKDTSREQAEEDPVQAAFENGGIKLKKKVSTNFGAPFGSLGGFGRKPSVDR</sequence>
<dbReference type="AlphaFoldDB" id="A0A6A6PNN2"/>
<evidence type="ECO:0000256" key="1">
    <source>
        <dbReference type="SAM" id="MobiDB-lite"/>
    </source>
</evidence>
<evidence type="ECO:0000313" key="2">
    <source>
        <dbReference type="EMBL" id="KAF2481406.1"/>
    </source>
</evidence>
<protein>
    <submittedName>
        <fullName evidence="2">Uncharacterized protein</fullName>
    </submittedName>
</protein>
<reference evidence="2" key="1">
    <citation type="journal article" date="2020" name="Stud. Mycol.">
        <title>101 Dothideomycetes genomes: a test case for predicting lifestyles and emergence of pathogens.</title>
        <authorList>
            <person name="Haridas S."/>
            <person name="Albert R."/>
            <person name="Binder M."/>
            <person name="Bloem J."/>
            <person name="Labutti K."/>
            <person name="Salamov A."/>
            <person name="Andreopoulos B."/>
            <person name="Baker S."/>
            <person name="Barry K."/>
            <person name="Bills G."/>
            <person name="Bluhm B."/>
            <person name="Cannon C."/>
            <person name="Castanera R."/>
            <person name="Culley D."/>
            <person name="Daum C."/>
            <person name="Ezra D."/>
            <person name="Gonzalez J."/>
            <person name="Henrissat B."/>
            <person name="Kuo A."/>
            <person name="Liang C."/>
            <person name="Lipzen A."/>
            <person name="Lutzoni F."/>
            <person name="Magnuson J."/>
            <person name="Mondo S."/>
            <person name="Nolan M."/>
            <person name="Ohm R."/>
            <person name="Pangilinan J."/>
            <person name="Park H.-J."/>
            <person name="Ramirez L."/>
            <person name="Alfaro M."/>
            <person name="Sun H."/>
            <person name="Tritt A."/>
            <person name="Yoshinaga Y."/>
            <person name="Zwiers L.-H."/>
            <person name="Turgeon B."/>
            <person name="Goodwin S."/>
            <person name="Spatafora J."/>
            <person name="Crous P."/>
            <person name="Grigoriev I."/>
        </authorList>
    </citation>
    <scope>NUCLEOTIDE SEQUENCE</scope>
    <source>
        <strain evidence="2">CBS 113389</strain>
    </source>
</reference>
<feature type="compositionally biased region" description="Basic and acidic residues" evidence="1">
    <location>
        <begin position="303"/>
        <end position="318"/>
    </location>
</feature>
<dbReference type="GeneID" id="54478458"/>
<organism evidence="2 3">
    <name type="scientific">Neohortaea acidophila</name>
    <dbReference type="NCBI Taxonomy" id="245834"/>
    <lineage>
        <taxon>Eukaryota</taxon>
        <taxon>Fungi</taxon>
        <taxon>Dikarya</taxon>
        <taxon>Ascomycota</taxon>
        <taxon>Pezizomycotina</taxon>
        <taxon>Dothideomycetes</taxon>
        <taxon>Dothideomycetidae</taxon>
        <taxon>Mycosphaerellales</taxon>
        <taxon>Teratosphaeriaceae</taxon>
        <taxon>Neohortaea</taxon>
    </lineage>
</organism>
<dbReference type="Proteomes" id="UP000799767">
    <property type="component" value="Unassembled WGS sequence"/>
</dbReference>
<feature type="compositionally biased region" description="Low complexity" evidence="1">
    <location>
        <begin position="131"/>
        <end position="141"/>
    </location>
</feature>
<gene>
    <name evidence="2" type="ORF">BDY17DRAFT_326100</name>
</gene>
<keyword evidence="3" id="KW-1185">Reference proteome</keyword>
<accession>A0A6A6PNN2</accession>
<dbReference type="EMBL" id="MU001638">
    <property type="protein sequence ID" value="KAF2481406.1"/>
    <property type="molecule type" value="Genomic_DNA"/>
</dbReference>
<evidence type="ECO:0000313" key="3">
    <source>
        <dbReference type="Proteomes" id="UP000799767"/>
    </source>
</evidence>